<evidence type="ECO:0000256" key="2">
    <source>
        <dbReference type="ARBA" id="ARBA00009696"/>
    </source>
</evidence>
<protein>
    <recommendedName>
        <fullName evidence="4">Outer-membrane lipoprotein LolB</fullName>
    </recommendedName>
</protein>
<proteinExistence type="inferred from homology"/>
<evidence type="ECO:0000313" key="13">
    <source>
        <dbReference type="EMBL" id="AWB34348.1"/>
    </source>
</evidence>
<comment type="similarity">
    <text evidence="2">Belongs to the LolB family.</text>
</comment>
<dbReference type="AlphaFoldDB" id="A0A2R4XKM7"/>
<keyword evidence="6" id="KW-0732">Signal</keyword>
<dbReference type="CDD" id="cd16326">
    <property type="entry name" value="LolB"/>
    <property type="match status" value="1"/>
</dbReference>
<keyword evidence="11" id="KW-0998">Cell outer membrane</keyword>
<sequence>MTQVLLISVRLRDSKVIRSLWRLICFTGAVMLIASCASHPEPGFVSQFERSGRFVAQVVASGEPAESVQGGFRWRQAEYGWQLDLLGPLGNTLARLDASPGVVVLQRPGNETRSAPTASALVADLFGAQVPVDALADWLRGHIQDDARVQNVQYDEQGRVVSLRQDGWQVRFDRYDGAGPRLMEISGVELGRTVILRMVVDSAHVSGSSREDGHGPASTVS</sequence>
<accession>A0A2R4XKM7</accession>
<evidence type="ECO:0000256" key="11">
    <source>
        <dbReference type="ARBA" id="ARBA00023237"/>
    </source>
</evidence>
<keyword evidence="5" id="KW-0813">Transport</keyword>
<comment type="subunit">
    <text evidence="3">Monomer.</text>
</comment>
<comment type="subcellular location">
    <subcellularLocation>
        <location evidence="1">Cell outer membrane</location>
        <topology evidence="1">Lipid-anchor</topology>
    </subcellularLocation>
</comment>
<keyword evidence="9" id="KW-0564">Palmitate</keyword>
<dbReference type="Pfam" id="PF03550">
    <property type="entry name" value="LolB"/>
    <property type="match status" value="1"/>
</dbReference>
<dbReference type="NCBIfam" id="TIGR00548">
    <property type="entry name" value="lolB"/>
    <property type="match status" value="1"/>
</dbReference>
<gene>
    <name evidence="13" type="primary">lolB</name>
    <name evidence="13" type="ORF">DBV39_12235</name>
</gene>
<dbReference type="InterPro" id="IPR004565">
    <property type="entry name" value="OM_lipoprot_LolB"/>
</dbReference>
<evidence type="ECO:0000256" key="10">
    <source>
        <dbReference type="ARBA" id="ARBA00023186"/>
    </source>
</evidence>
<keyword evidence="10" id="KW-0143">Chaperone</keyword>
<dbReference type="Gene3D" id="2.50.20.10">
    <property type="entry name" value="Lipoprotein localisation LolA/LolB/LppX"/>
    <property type="match status" value="1"/>
</dbReference>
<keyword evidence="14" id="KW-1185">Reference proteome</keyword>
<dbReference type="SUPFAM" id="SSF89392">
    <property type="entry name" value="Prokaryotic lipoproteins and lipoprotein localization factors"/>
    <property type="match status" value="1"/>
</dbReference>
<evidence type="ECO:0000256" key="1">
    <source>
        <dbReference type="ARBA" id="ARBA00004459"/>
    </source>
</evidence>
<name>A0A2R4XKM7_9BURK</name>
<evidence type="ECO:0000256" key="4">
    <source>
        <dbReference type="ARBA" id="ARBA00016202"/>
    </source>
</evidence>
<evidence type="ECO:0000256" key="6">
    <source>
        <dbReference type="ARBA" id="ARBA00022729"/>
    </source>
</evidence>
<evidence type="ECO:0000313" key="14">
    <source>
        <dbReference type="Proteomes" id="UP000244571"/>
    </source>
</evidence>
<keyword evidence="7" id="KW-0653">Protein transport</keyword>
<keyword evidence="12 13" id="KW-0449">Lipoprotein</keyword>
<reference evidence="13 14" key="1">
    <citation type="submission" date="2018-04" db="EMBL/GenBank/DDBJ databases">
        <title>Bordetella sp. HZ20 isolated from seawater.</title>
        <authorList>
            <person name="Sun C."/>
        </authorList>
    </citation>
    <scope>NUCLEOTIDE SEQUENCE [LARGE SCALE GENOMIC DNA]</scope>
    <source>
        <strain evidence="13 14">HZ20</strain>
    </source>
</reference>
<evidence type="ECO:0000256" key="9">
    <source>
        <dbReference type="ARBA" id="ARBA00023139"/>
    </source>
</evidence>
<evidence type="ECO:0000256" key="8">
    <source>
        <dbReference type="ARBA" id="ARBA00023136"/>
    </source>
</evidence>
<dbReference type="EMBL" id="CP028901">
    <property type="protein sequence ID" value="AWB34348.1"/>
    <property type="molecule type" value="Genomic_DNA"/>
</dbReference>
<keyword evidence="8" id="KW-0472">Membrane</keyword>
<dbReference type="Proteomes" id="UP000244571">
    <property type="component" value="Chromosome"/>
</dbReference>
<evidence type="ECO:0000256" key="12">
    <source>
        <dbReference type="ARBA" id="ARBA00023288"/>
    </source>
</evidence>
<evidence type="ECO:0000256" key="5">
    <source>
        <dbReference type="ARBA" id="ARBA00022448"/>
    </source>
</evidence>
<dbReference type="InterPro" id="IPR029046">
    <property type="entry name" value="LolA/LolB/LppX"/>
</dbReference>
<evidence type="ECO:0000256" key="3">
    <source>
        <dbReference type="ARBA" id="ARBA00011245"/>
    </source>
</evidence>
<organism evidence="13 14">
    <name type="scientific">Orrella marina</name>
    <dbReference type="NCBI Taxonomy" id="2163011"/>
    <lineage>
        <taxon>Bacteria</taxon>
        <taxon>Pseudomonadati</taxon>
        <taxon>Pseudomonadota</taxon>
        <taxon>Betaproteobacteria</taxon>
        <taxon>Burkholderiales</taxon>
        <taxon>Alcaligenaceae</taxon>
        <taxon>Orrella</taxon>
    </lineage>
</organism>
<dbReference type="GO" id="GO:0015031">
    <property type="term" value="P:protein transport"/>
    <property type="evidence" value="ECO:0007669"/>
    <property type="project" value="UniProtKB-KW"/>
</dbReference>
<dbReference type="GO" id="GO:0009279">
    <property type="term" value="C:cell outer membrane"/>
    <property type="evidence" value="ECO:0007669"/>
    <property type="project" value="UniProtKB-SubCell"/>
</dbReference>
<evidence type="ECO:0000256" key="7">
    <source>
        <dbReference type="ARBA" id="ARBA00022927"/>
    </source>
</evidence>
<dbReference type="KEGG" id="boz:DBV39_12235"/>